<dbReference type="EMBL" id="CP038015">
    <property type="protein sequence ID" value="QBP39674.1"/>
    <property type="molecule type" value="Genomic_DNA"/>
</dbReference>
<proteinExistence type="predicted"/>
<keyword evidence="1" id="KW-0812">Transmembrane</keyword>
<protein>
    <submittedName>
        <fullName evidence="2">Uncharacterized protein</fullName>
    </submittedName>
</protein>
<dbReference type="KEGG" id="panc:E2636_00215"/>
<evidence type="ECO:0000313" key="3">
    <source>
        <dbReference type="Proteomes" id="UP000294292"/>
    </source>
</evidence>
<dbReference type="Proteomes" id="UP000294292">
    <property type="component" value="Chromosome"/>
</dbReference>
<keyword evidence="3" id="KW-1185">Reference proteome</keyword>
<feature type="transmembrane region" description="Helical" evidence="1">
    <location>
        <begin position="40"/>
        <end position="62"/>
    </location>
</feature>
<accession>A0A4P6ZUB0</accession>
<evidence type="ECO:0000256" key="1">
    <source>
        <dbReference type="SAM" id="Phobius"/>
    </source>
</evidence>
<keyword evidence="1" id="KW-1133">Transmembrane helix</keyword>
<keyword evidence="1" id="KW-0472">Membrane</keyword>
<sequence>MKFITNKIIILVISVVIFIGFFQLFGFFSNLYMPSSSLGSMISMTILFILIPLSYLSAYGVVKIIKAM</sequence>
<dbReference type="RefSeq" id="WP_134207942.1">
    <property type="nucleotide sequence ID" value="NZ_CP038015.1"/>
</dbReference>
<feature type="transmembrane region" description="Helical" evidence="1">
    <location>
        <begin position="7"/>
        <end position="28"/>
    </location>
</feature>
<dbReference type="AlphaFoldDB" id="A0A4P6ZUB0"/>
<name>A0A4P6ZUB0_9BACL</name>
<organism evidence="2 3">
    <name type="scientific">Paenisporosarcina antarctica</name>
    <dbReference type="NCBI Taxonomy" id="417367"/>
    <lineage>
        <taxon>Bacteria</taxon>
        <taxon>Bacillati</taxon>
        <taxon>Bacillota</taxon>
        <taxon>Bacilli</taxon>
        <taxon>Bacillales</taxon>
        <taxon>Caryophanaceae</taxon>
        <taxon>Paenisporosarcina</taxon>
    </lineage>
</organism>
<evidence type="ECO:0000313" key="2">
    <source>
        <dbReference type="EMBL" id="QBP39674.1"/>
    </source>
</evidence>
<gene>
    <name evidence="2" type="ORF">E2636_00215</name>
</gene>
<reference evidence="2 3" key="1">
    <citation type="submission" date="2019-03" db="EMBL/GenBank/DDBJ databases">
        <title>Complete genome sequence of Paenisporosarcina antarctica CGMCC 1.6503T.</title>
        <authorList>
            <person name="Rong J.-C."/>
            <person name="Chi N.-Y."/>
            <person name="Zhang Q.-F."/>
        </authorList>
    </citation>
    <scope>NUCLEOTIDE SEQUENCE [LARGE SCALE GENOMIC DNA]</scope>
    <source>
        <strain evidence="2 3">CGMCC 1.6503</strain>
    </source>
</reference>